<dbReference type="EMBL" id="JBHTEE010000001">
    <property type="protein sequence ID" value="MFC7602244.1"/>
    <property type="molecule type" value="Genomic_DNA"/>
</dbReference>
<evidence type="ECO:0000256" key="6">
    <source>
        <dbReference type="ARBA" id="ARBA00022777"/>
    </source>
</evidence>
<organism evidence="12 13">
    <name type="scientific">Streptosporangium amethystogenes subsp. fukuiense</name>
    <dbReference type="NCBI Taxonomy" id="698418"/>
    <lineage>
        <taxon>Bacteria</taxon>
        <taxon>Bacillati</taxon>
        <taxon>Actinomycetota</taxon>
        <taxon>Actinomycetes</taxon>
        <taxon>Streptosporangiales</taxon>
        <taxon>Streptosporangiaceae</taxon>
        <taxon>Streptosporangium</taxon>
    </lineage>
</organism>
<keyword evidence="6 12" id="KW-0418">Kinase</keyword>
<reference evidence="13" key="1">
    <citation type="journal article" date="2019" name="Int. J. Syst. Evol. Microbiol.">
        <title>The Global Catalogue of Microorganisms (GCM) 10K type strain sequencing project: providing services to taxonomists for standard genome sequencing and annotation.</title>
        <authorList>
            <consortium name="The Broad Institute Genomics Platform"/>
            <consortium name="The Broad Institute Genome Sequencing Center for Infectious Disease"/>
            <person name="Wu L."/>
            <person name="Ma J."/>
        </authorList>
    </citation>
    <scope>NUCLEOTIDE SEQUENCE [LARGE SCALE GENOMIC DNA]</scope>
    <source>
        <strain evidence="13">JCM 10083</strain>
    </source>
</reference>
<keyword evidence="13" id="KW-1185">Reference proteome</keyword>
<dbReference type="EC" id="2.7.13.3" evidence="2"/>
<accession>A0ABW2T3L7</accession>
<comment type="caution">
    <text evidence="12">The sequence shown here is derived from an EMBL/GenBank/DDBJ whole genome shotgun (WGS) entry which is preliminary data.</text>
</comment>
<evidence type="ECO:0000256" key="10">
    <source>
        <dbReference type="SAM" id="Phobius"/>
    </source>
</evidence>
<proteinExistence type="predicted"/>
<dbReference type="SUPFAM" id="SSF55874">
    <property type="entry name" value="ATPase domain of HSP90 chaperone/DNA topoisomerase II/histidine kinase"/>
    <property type="match status" value="1"/>
</dbReference>
<dbReference type="InterPro" id="IPR003594">
    <property type="entry name" value="HATPase_dom"/>
</dbReference>
<feature type="transmembrane region" description="Helical" evidence="10">
    <location>
        <begin position="12"/>
        <end position="32"/>
    </location>
</feature>
<dbReference type="PANTHER" id="PTHR24421:SF10">
    <property type="entry name" value="NITRATE_NITRITE SENSOR PROTEIN NARQ"/>
    <property type="match status" value="1"/>
</dbReference>
<keyword evidence="10" id="KW-0472">Membrane</keyword>
<keyword evidence="10" id="KW-1133">Transmembrane helix</keyword>
<dbReference type="RefSeq" id="WP_343964389.1">
    <property type="nucleotide sequence ID" value="NZ_BAAAGK010000023.1"/>
</dbReference>
<evidence type="ECO:0000256" key="3">
    <source>
        <dbReference type="ARBA" id="ARBA00022553"/>
    </source>
</evidence>
<feature type="transmembrane region" description="Helical" evidence="10">
    <location>
        <begin position="67"/>
        <end position="83"/>
    </location>
</feature>
<dbReference type="Pfam" id="PF02518">
    <property type="entry name" value="HATPase_c"/>
    <property type="match status" value="1"/>
</dbReference>
<evidence type="ECO:0000256" key="9">
    <source>
        <dbReference type="SAM" id="MobiDB-lite"/>
    </source>
</evidence>
<dbReference type="PANTHER" id="PTHR24421">
    <property type="entry name" value="NITRATE/NITRITE SENSOR PROTEIN NARX-RELATED"/>
    <property type="match status" value="1"/>
</dbReference>
<evidence type="ECO:0000259" key="11">
    <source>
        <dbReference type="SMART" id="SM00387"/>
    </source>
</evidence>
<comment type="catalytic activity">
    <reaction evidence="1">
        <text>ATP + protein L-histidine = ADP + protein N-phospho-L-histidine.</text>
        <dbReference type="EC" id="2.7.13.3"/>
    </reaction>
</comment>
<dbReference type="SMART" id="SM00387">
    <property type="entry name" value="HATPase_c"/>
    <property type="match status" value="1"/>
</dbReference>
<evidence type="ECO:0000256" key="1">
    <source>
        <dbReference type="ARBA" id="ARBA00000085"/>
    </source>
</evidence>
<feature type="transmembrane region" description="Helical" evidence="10">
    <location>
        <begin position="89"/>
        <end position="107"/>
    </location>
</feature>
<dbReference type="Gene3D" id="3.30.565.10">
    <property type="entry name" value="Histidine kinase-like ATPase, C-terminal domain"/>
    <property type="match status" value="1"/>
</dbReference>
<evidence type="ECO:0000256" key="4">
    <source>
        <dbReference type="ARBA" id="ARBA00022679"/>
    </source>
</evidence>
<dbReference type="Pfam" id="PF07730">
    <property type="entry name" value="HisKA_3"/>
    <property type="match status" value="1"/>
</dbReference>
<dbReference type="GO" id="GO:0016301">
    <property type="term" value="F:kinase activity"/>
    <property type="evidence" value="ECO:0007669"/>
    <property type="project" value="UniProtKB-KW"/>
</dbReference>
<dbReference type="InterPro" id="IPR050482">
    <property type="entry name" value="Sensor_HK_TwoCompSys"/>
</dbReference>
<keyword evidence="3" id="KW-0597">Phosphoprotein</keyword>
<evidence type="ECO:0000256" key="8">
    <source>
        <dbReference type="ARBA" id="ARBA00023012"/>
    </source>
</evidence>
<dbReference type="InterPro" id="IPR055558">
    <property type="entry name" value="DUF7134"/>
</dbReference>
<evidence type="ECO:0000313" key="12">
    <source>
        <dbReference type="EMBL" id="MFC7602244.1"/>
    </source>
</evidence>
<dbReference type="CDD" id="cd16917">
    <property type="entry name" value="HATPase_UhpB-NarQ-NarX-like"/>
    <property type="match status" value="1"/>
</dbReference>
<dbReference type="Gene3D" id="1.20.5.1930">
    <property type="match status" value="1"/>
</dbReference>
<keyword evidence="10" id="KW-0812">Transmembrane</keyword>
<keyword evidence="5" id="KW-0547">Nucleotide-binding</keyword>
<protein>
    <recommendedName>
        <fullName evidence="2">histidine kinase</fullName>
        <ecNumber evidence="2">2.7.13.3</ecNumber>
    </recommendedName>
</protein>
<feature type="domain" description="Histidine kinase/HSP90-like ATPase" evidence="11">
    <location>
        <begin position="296"/>
        <end position="391"/>
    </location>
</feature>
<sequence length="396" mass="42540">MLRRALGDWRPTWLDLLLSLAVVITGLVESFGRQGSQPGQISDPVPLAVGAVVAGTLLLLRRRFPTALLLALISIGLAVRAVAGDGYYAAWHFYSTLILVHTVASAAELRSRRGLAGLACVLVAYAGLQTFQRNDLAEFMISAVFMGVAYGSGILLRRQIDRTLRLAERAIRLEVEREERARQAVAEERARIARELHDIVSHNVSVMTLHTGGVRMRLGEEHRRERDMLLGVEKAGREAVEELQLMLGVLRRTGDPDPGASQPGLERLDELVAQVREAGLDVRLRITGEPRALPPGLALSVYRVIQEALTNVLKHSPAASADVVIAHGPTGLDVEITDDGTGGGRRSDGRRPGGHGLIGMRERAALHGGELSAGPVPGGGYRVVARFPLGTPAATG</sequence>
<feature type="transmembrane region" description="Helical" evidence="10">
    <location>
        <begin position="44"/>
        <end position="60"/>
    </location>
</feature>
<evidence type="ECO:0000256" key="2">
    <source>
        <dbReference type="ARBA" id="ARBA00012438"/>
    </source>
</evidence>
<evidence type="ECO:0000256" key="7">
    <source>
        <dbReference type="ARBA" id="ARBA00022840"/>
    </source>
</evidence>
<feature type="transmembrane region" description="Helical" evidence="10">
    <location>
        <begin position="137"/>
        <end position="156"/>
    </location>
</feature>
<keyword evidence="8" id="KW-0902">Two-component regulatory system</keyword>
<dbReference type="Pfam" id="PF23539">
    <property type="entry name" value="DUF7134"/>
    <property type="match status" value="1"/>
</dbReference>
<evidence type="ECO:0000256" key="5">
    <source>
        <dbReference type="ARBA" id="ARBA00022741"/>
    </source>
</evidence>
<name>A0ABW2T3L7_9ACTN</name>
<dbReference type="Proteomes" id="UP001596514">
    <property type="component" value="Unassembled WGS sequence"/>
</dbReference>
<feature type="transmembrane region" description="Helical" evidence="10">
    <location>
        <begin position="114"/>
        <end position="131"/>
    </location>
</feature>
<dbReference type="InterPro" id="IPR036890">
    <property type="entry name" value="HATPase_C_sf"/>
</dbReference>
<evidence type="ECO:0000313" key="13">
    <source>
        <dbReference type="Proteomes" id="UP001596514"/>
    </source>
</evidence>
<keyword evidence="7" id="KW-0067">ATP-binding</keyword>
<feature type="region of interest" description="Disordered" evidence="9">
    <location>
        <begin position="334"/>
        <end position="357"/>
    </location>
</feature>
<gene>
    <name evidence="12" type="ORF">ACFQVD_19275</name>
</gene>
<dbReference type="InterPro" id="IPR011712">
    <property type="entry name" value="Sig_transdc_His_kin_sub3_dim/P"/>
</dbReference>
<keyword evidence="4" id="KW-0808">Transferase</keyword>